<dbReference type="PROSITE" id="PS51257">
    <property type="entry name" value="PROKAR_LIPOPROTEIN"/>
    <property type="match status" value="1"/>
</dbReference>
<accession>A0A7Y6I9Q3</accession>
<dbReference type="AlphaFoldDB" id="A0A7Y6I9Q3"/>
<dbReference type="RefSeq" id="WP_175590908.1">
    <property type="nucleotide sequence ID" value="NZ_JABWGN010000007.1"/>
</dbReference>
<evidence type="ECO:0000313" key="3">
    <source>
        <dbReference type="Proteomes" id="UP000586042"/>
    </source>
</evidence>
<feature type="chain" id="PRO_5030729959" evidence="1">
    <location>
        <begin position="27"/>
        <end position="403"/>
    </location>
</feature>
<keyword evidence="3" id="KW-1185">Reference proteome</keyword>
<gene>
    <name evidence="2" type="ORF">HTZ77_18710</name>
</gene>
<dbReference type="EMBL" id="JABWGN010000007">
    <property type="protein sequence ID" value="NUW33445.1"/>
    <property type="molecule type" value="Genomic_DNA"/>
</dbReference>
<organism evidence="2 3">
    <name type="scientific">Nonomuraea montanisoli</name>
    <dbReference type="NCBI Taxonomy" id="2741721"/>
    <lineage>
        <taxon>Bacteria</taxon>
        <taxon>Bacillati</taxon>
        <taxon>Actinomycetota</taxon>
        <taxon>Actinomycetes</taxon>
        <taxon>Streptosporangiales</taxon>
        <taxon>Streptosporangiaceae</taxon>
        <taxon>Nonomuraea</taxon>
    </lineage>
</organism>
<evidence type="ECO:0000313" key="2">
    <source>
        <dbReference type="EMBL" id="NUW33445.1"/>
    </source>
</evidence>
<reference evidence="2 3" key="1">
    <citation type="submission" date="2020-06" db="EMBL/GenBank/DDBJ databases">
        <title>Nonomuraea sp. SMC257, a novel actinomycete isolated from soil.</title>
        <authorList>
            <person name="Chanama M."/>
        </authorList>
    </citation>
    <scope>NUCLEOTIDE SEQUENCE [LARGE SCALE GENOMIC DNA]</scope>
    <source>
        <strain evidence="2 3">SMC257</strain>
    </source>
</reference>
<feature type="signal peptide" evidence="1">
    <location>
        <begin position="1"/>
        <end position="26"/>
    </location>
</feature>
<sequence>MRRSLPLLLAMVVVGLTACVSARAPAVPSPAPSPTAKIFTPDPAMACGRKDSPAATPPPMTEEEGWRMAVAFNDGDPADVAATRDGQVWVVGGRQMDCHHTYPDSFSGAIWRYDGQAWGSVPGPACAVNLVRVLATREGAVWVLGEGRKSECVARWNGTGWTEESRPKDVMAAVGTDGLWLRKGSGLVRWSDGSARRYELGMTPQLVSVRGANEAWATGFRRSEDKEPDEYTAAENVPHFARWDGRAWHPIPSPKLDLPQDARRSWVDLTDQFAAGPDDVWAVGRVGSDIPAPDCTPVEDDTCDTARLLILHWDGAAWSQRLGKPVERNIGDQMAPDGSGGFWLPESDGDMLTHLAQGRLAPVHLPGDFAQLIAITAQPDSTRTWLLGWAGENPPDWVLWSTG</sequence>
<name>A0A7Y6I9Q3_9ACTN</name>
<protein>
    <submittedName>
        <fullName evidence="2">Uncharacterized protein</fullName>
    </submittedName>
</protein>
<dbReference type="Proteomes" id="UP000586042">
    <property type="component" value="Unassembled WGS sequence"/>
</dbReference>
<proteinExistence type="predicted"/>
<evidence type="ECO:0000256" key="1">
    <source>
        <dbReference type="SAM" id="SignalP"/>
    </source>
</evidence>
<keyword evidence="1" id="KW-0732">Signal</keyword>
<comment type="caution">
    <text evidence="2">The sequence shown here is derived from an EMBL/GenBank/DDBJ whole genome shotgun (WGS) entry which is preliminary data.</text>
</comment>